<dbReference type="AlphaFoldDB" id="A0A0B7NN15"/>
<keyword evidence="2" id="KW-1185">Reference proteome</keyword>
<reference evidence="1 2" key="1">
    <citation type="submission" date="2014-09" db="EMBL/GenBank/DDBJ databases">
        <authorList>
            <person name="Ellenberger Sabrina"/>
        </authorList>
    </citation>
    <scope>NUCLEOTIDE SEQUENCE [LARGE SCALE GENOMIC DNA]</scope>
    <source>
        <strain evidence="1 2">CBS 412.66</strain>
    </source>
</reference>
<organism evidence="1 2">
    <name type="scientific">Parasitella parasitica</name>
    <dbReference type="NCBI Taxonomy" id="35722"/>
    <lineage>
        <taxon>Eukaryota</taxon>
        <taxon>Fungi</taxon>
        <taxon>Fungi incertae sedis</taxon>
        <taxon>Mucoromycota</taxon>
        <taxon>Mucoromycotina</taxon>
        <taxon>Mucoromycetes</taxon>
        <taxon>Mucorales</taxon>
        <taxon>Mucorineae</taxon>
        <taxon>Mucoraceae</taxon>
        <taxon>Parasitella</taxon>
    </lineage>
</organism>
<proteinExistence type="predicted"/>
<protein>
    <submittedName>
        <fullName evidence="1">Uncharacterized protein</fullName>
    </submittedName>
</protein>
<gene>
    <name evidence="1" type="primary">PARPA_14295.1 scaffold 49559</name>
</gene>
<dbReference type="OrthoDB" id="2239324at2759"/>
<dbReference type="EMBL" id="LN734182">
    <property type="protein sequence ID" value="CEP19976.1"/>
    <property type="molecule type" value="Genomic_DNA"/>
</dbReference>
<accession>A0A0B7NN15</accession>
<dbReference type="Proteomes" id="UP000054107">
    <property type="component" value="Unassembled WGS sequence"/>
</dbReference>
<evidence type="ECO:0000313" key="2">
    <source>
        <dbReference type="Proteomes" id="UP000054107"/>
    </source>
</evidence>
<name>A0A0B7NN15_9FUNG</name>
<evidence type="ECO:0000313" key="1">
    <source>
        <dbReference type="EMBL" id="CEP19976.1"/>
    </source>
</evidence>
<sequence length="213" mass="23742">RLAQKKVDLLQAGFGNTEETQVLDVIESLTVSLKRKKQQHNSELAYYRVTAFLLDIILNEASLQMIDKTYKEHLKMRKIGRKINLTVSDNGCELMSSAEWKREQASGGIIEQQHAKTIRTNVTMLKTMLSICNVNVDLCVVGMEWLGSIEKHGGDVFVMADAGALVIPSSLGTLSLMVDTLKVLYKIKHHHQQLAAIMEPALEAHAQGKKSTQ</sequence>
<feature type="non-terminal residue" evidence="1">
    <location>
        <position position="1"/>
    </location>
</feature>